<dbReference type="Pfam" id="PF01607">
    <property type="entry name" value="CBM_14"/>
    <property type="match status" value="1"/>
</dbReference>
<dbReference type="InterPro" id="IPR029070">
    <property type="entry name" value="Chitinase_insertion_sf"/>
</dbReference>
<dbReference type="SMART" id="SM00636">
    <property type="entry name" value="Glyco_18"/>
    <property type="match status" value="1"/>
</dbReference>
<dbReference type="PANTHER" id="PTHR11177">
    <property type="entry name" value="CHITINASE"/>
    <property type="match status" value="1"/>
</dbReference>
<evidence type="ECO:0000256" key="11">
    <source>
        <dbReference type="ARBA" id="ARBA00023326"/>
    </source>
</evidence>
<evidence type="ECO:0000259" key="16">
    <source>
        <dbReference type="PROSITE" id="PS51910"/>
    </source>
</evidence>
<dbReference type="SUPFAM" id="SSF54556">
    <property type="entry name" value="Chitinase insertion domain"/>
    <property type="match status" value="1"/>
</dbReference>
<evidence type="ECO:0000256" key="9">
    <source>
        <dbReference type="ARBA" id="ARBA00023277"/>
    </source>
</evidence>
<dbReference type="GO" id="GO:0008061">
    <property type="term" value="F:chitin binding"/>
    <property type="evidence" value="ECO:0007669"/>
    <property type="project" value="UniProtKB-KW"/>
</dbReference>
<accession>A0A076JYK0</accession>
<feature type="domain" description="Chitin-binding type-2" evidence="15">
    <location>
        <begin position="482"/>
        <end position="538"/>
    </location>
</feature>
<dbReference type="GO" id="GO:0006032">
    <property type="term" value="P:chitin catabolic process"/>
    <property type="evidence" value="ECO:0007669"/>
    <property type="project" value="UniProtKB-KW"/>
</dbReference>
<evidence type="ECO:0000256" key="2">
    <source>
        <dbReference type="ARBA" id="ARBA00009121"/>
    </source>
</evidence>
<protein>
    <recommendedName>
        <fullName evidence="3">chitinase</fullName>
        <ecNumber evidence="3">3.2.1.14</ecNumber>
    </recommendedName>
</protein>
<evidence type="ECO:0000256" key="7">
    <source>
        <dbReference type="ARBA" id="ARBA00023024"/>
    </source>
</evidence>
<dbReference type="SUPFAM" id="SSF57625">
    <property type="entry name" value="Invertebrate chitin-binding proteins"/>
    <property type="match status" value="1"/>
</dbReference>
<evidence type="ECO:0000313" key="17">
    <source>
        <dbReference type="EMBL" id="AII81930.1"/>
    </source>
</evidence>
<dbReference type="Pfam" id="PF00704">
    <property type="entry name" value="Glyco_hydro_18"/>
    <property type="match status" value="1"/>
</dbReference>
<evidence type="ECO:0000256" key="13">
    <source>
        <dbReference type="SAM" id="MobiDB-lite"/>
    </source>
</evidence>
<keyword evidence="10 12" id="KW-0326">Glycosidase</keyword>
<dbReference type="PROSITE" id="PS51910">
    <property type="entry name" value="GH18_2"/>
    <property type="match status" value="1"/>
</dbReference>
<name>A0A076JYK0_BLAGE</name>
<dbReference type="PROSITE" id="PS01095">
    <property type="entry name" value="GH18_1"/>
    <property type="match status" value="1"/>
</dbReference>
<feature type="chain" id="PRO_5001714762" description="chitinase" evidence="14">
    <location>
        <begin position="24"/>
        <end position="539"/>
    </location>
</feature>
<dbReference type="InterPro" id="IPR001579">
    <property type="entry name" value="Glyco_hydro_18_chit_AS"/>
</dbReference>
<keyword evidence="5 14" id="KW-0732">Signal</keyword>
<dbReference type="InterPro" id="IPR001223">
    <property type="entry name" value="Glyco_hydro18_cat"/>
</dbReference>
<dbReference type="EC" id="3.2.1.14" evidence="3"/>
<organism evidence="17">
    <name type="scientific">Blattella germanica</name>
    <name type="common">German cockroach</name>
    <name type="synonym">Blatta germanica</name>
    <dbReference type="NCBI Taxonomy" id="6973"/>
    <lineage>
        <taxon>Eukaryota</taxon>
        <taxon>Metazoa</taxon>
        <taxon>Ecdysozoa</taxon>
        <taxon>Arthropoda</taxon>
        <taxon>Hexapoda</taxon>
        <taxon>Insecta</taxon>
        <taxon>Pterygota</taxon>
        <taxon>Neoptera</taxon>
        <taxon>Polyneoptera</taxon>
        <taxon>Dictyoptera</taxon>
        <taxon>Blattodea</taxon>
        <taxon>Blaberoidea</taxon>
        <taxon>Blattellidae</taxon>
        <taxon>Blattella</taxon>
    </lineage>
</organism>
<feature type="signal peptide" evidence="14">
    <location>
        <begin position="1"/>
        <end position="23"/>
    </location>
</feature>
<dbReference type="GO" id="GO:0000272">
    <property type="term" value="P:polysaccharide catabolic process"/>
    <property type="evidence" value="ECO:0007669"/>
    <property type="project" value="UniProtKB-KW"/>
</dbReference>
<dbReference type="InterPro" id="IPR011583">
    <property type="entry name" value="Chitinase_II/V-like_cat"/>
</dbReference>
<dbReference type="EMBL" id="KJ789158">
    <property type="protein sequence ID" value="AII81930.1"/>
    <property type="molecule type" value="mRNA"/>
</dbReference>
<keyword evidence="11" id="KW-0624">Polysaccharide degradation</keyword>
<sequence length="539" mass="59712">MKTSQILFLCGVVFLSVLVSTSGDKPSRVVCYFSNWAVYRPGLGSYKIEDIPTDLCTHLIYSFIGVSNVTWGPLILDQENDVDLRGFLNFTDLKAKGVKTSVAMGGWGEGGRKYSHLVSDKKLRDTFIPALVEFLHKYNFDGLDIDWEYPGASDRGGSYGDRQNFFYFVEELRRAFDKEGKGWEITMAVPLANFRLNEGYHVPDLCELIDAVHVMAYDLRGNWAGFADVHSPLYQRPNEGYGYQALNDNDGMQLWVDKGCSPDKLVLGTPFYGRTFTLSQGNTNKDIGTYINKDAGGGDAGPYTGAKGMLAYYEICNMLQVNASKWTQKFDDIGKCPYAYDDGNQWVGYDNEISLQYKMDFIKEKGYLGAMTWAIDMDDFHGTCGQKNPLINVLAKNMKDYVVPTLQISTTPRPEWDRPKSTTFEGGSVTTSTTTTTTMKTTIPETTTTGTTTSTIDPTITTPSFPPSETTTDATTGGPTVTPSCANANFYPAANCNQYYMCNQGTPILMTCPSGTVWVQEGIRCDWPAASTRAECRSA</sequence>
<evidence type="ECO:0000256" key="3">
    <source>
        <dbReference type="ARBA" id="ARBA00012729"/>
    </source>
</evidence>
<dbReference type="AlphaFoldDB" id="A0A076JYK0"/>
<keyword evidence="7" id="KW-0146">Chitin degradation</keyword>
<dbReference type="SMART" id="SM00494">
    <property type="entry name" value="ChtBD2"/>
    <property type="match status" value="1"/>
</dbReference>
<evidence type="ECO:0000256" key="10">
    <source>
        <dbReference type="ARBA" id="ARBA00023295"/>
    </source>
</evidence>
<feature type="compositionally biased region" description="Low complexity" evidence="13">
    <location>
        <begin position="421"/>
        <end position="477"/>
    </location>
</feature>
<dbReference type="PANTHER" id="PTHR11177:SF144">
    <property type="entry name" value="CHITINASE 5"/>
    <property type="match status" value="1"/>
</dbReference>
<keyword evidence="9" id="KW-0119">Carbohydrate metabolism</keyword>
<dbReference type="SMR" id="A0A076JYK0"/>
<evidence type="ECO:0000256" key="12">
    <source>
        <dbReference type="RuleBase" id="RU000489"/>
    </source>
</evidence>
<evidence type="ECO:0000256" key="14">
    <source>
        <dbReference type="SAM" id="SignalP"/>
    </source>
</evidence>
<dbReference type="Gene3D" id="2.170.140.10">
    <property type="entry name" value="Chitin binding domain"/>
    <property type="match status" value="1"/>
</dbReference>
<dbReference type="InterPro" id="IPR017853">
    <property type="entry name" value="GH"/>
</dbReference>
<keyword evidence="6 12" id="KW-0378">Hydrolase</keyword>
<comment type="catalytic activity">
    <reaction evidence="1">
        <text>Random endo-hydrolysis of N-acetyl-beta-D-glucosaminide (1-&gt;4)-beta-linkages in chitin and chitodextrins.</text>
        <dbReference type="EC" id="3.2.1.14"/>
    </reaction>
</comment>
<feature type="region of interest" description="Disordered" evidence="13">
    <location>
        <begin position="410"/>
        <end position="477"/>
    </location>
</feature>
<dbReference type="GO" id="GO:0008843">
    <property type="term" value="F:endochitinase activity"/>
    <property type="evidence" value="ECO:0007669"/>
    <property type="project" value="UniProtKB-EC"/>
</dbReference>
<dbReference type="FunFam" id="3.20.20.80:FF:000144">
    <property type="entry name" value="Chitinase"/>
    <property type="match status" value="1"/>
</dbReference>
<evidence type="ECO:0000256" key="4">
    <source>
        <dbReference type="ARBA" id="ARBA00022669"/>
    </source>
</evidence>
<keyword evidence="8" id="KW-1015">Disulfide bond</keyword>
<evidence type="ECO:0000256" key="1">
    <source>
        <dbReference type="ARBA" id="ARBA00000822"/>
    </source>
</evidence>
<comment type="similarity">
    <text evidence="2">Belongs to the glycosyl hydrolase 18 family. Chitinase class II subfamily.</text>
</comment>
<keyword evidence="4" id="KW-0147">Chitin-binding</keyword>
<dbReference type="Gene3D" id="3.10.50.10">
    <property type="match status" value="1"/>
</dbReference>
<evidence type="ECO:0000256" key="5">
    <source>
        <dbReference type="ARBA" id="ARBA00022729"/>
    </source>
</evidence>
<evidence type="ECO:0000256" key="8">
    <source>
        <dbReference type="ARBA" id="ARBA00023157"/>
    </source>
</evidence>
<proteinExistence type="evidence at transcript level"/>
<dbReference type="InterPro" id="IPR002557">
    <property type="entry name" value="Chitin-bd_dom"/>
</dbReference>
<dbReference type="FunFam" id="3.10.50.10:FF:000004">
    <property type="entry name" value="Chitinase 5"/>
    <property type="match status" value="1"/>
</dbReference>
<evidence type="ECO:0000256" key="6">
    <source>
        <dbReference type="ARBA" id="ARBA00022801"/>
    </source>
</evidence>
<dbReference type="SUPFAM" id="SSF51445">
    <property type="entry name" value="(Trans)glycosidases"/>
    <property type="match status" value="1"/>
</dbReference>
<dbReference type="InterPro" id="IPR036508">
    <property type="entry name" value="Chitin-bd_dom_sf"/>
</dbReference>
<dbReference type="GO" id="GO:0005576">
    <property type="term" value="C:extracellular region"/>
    <property type="evidence" value="ECO:0007669"/>
    <property type="project" value="InterPro"/>
</dbReference>
<dbReference type="InterPro" id="IPR050314">
    <property type="entry name" value="Glycosyl_Hydrlase_18"/>
</dbReference>
<feature type="domain" description="GH18" evidence="16">
    <location>
        <begin position="27"/>
        <end position="401"/>
    </location>
</feature>
<dbReference type="PROSITE" id="PS50940">
    <property type="entry name" value="CHIT_BIND_II"/>
    <property type="match status" value="1"/>
</dbReference>
<dbReference type="Gene3D" id="3.20.20.80">
    <property type="entry name" value="Glycosidases"/>
    <property type="match status" value="1"/>
</dbReference>
<reference evidence="17" key="1">
    <citation type="submission" date="2014-05" db="EMBL/GenBank/DDBJ databases">
        <title>Cloning and Sequence Analysis of a Chitinase gene from Blattella germanica.</title>
        <authorList>
            <person name="Zhang D."/>
            <person name="Chen J."/>
            <person name="Liang Y."/>
            <person name="Wang L."/>
            <person name="Yuan Y."/>
            <person name="Yang J."/>
        </authorList>
    </citation>
    <scope>NUCLEOTIDE SEQUENCE</scope>
</reference>
<evidence type="ECO:0000259" key="15">
    <source>
        <dbReference type="PROSITE" id="PS50940"/>
    </source>
</evidence>